<dbReference type="Proteomes" id="UP000886381">
    <property type="component" value="Unassembled WGS sequence"/>
</dbReference>
<evidence type="ECO:0000313" key="1">
    <source>
        <dbReference type="EMBL" id="HDL60602.1"/>
    </source>
</evidence>
<gene>
    <name evidence="1" type="ORF">ENH14_04000</name>
</gene>
<protein>
    <submittedName>
        <fullName evidence="1">Uncharacterized protein</fullName>
    </submittedName>
</protein>
<proteinExistence type="predicted"/>
<organism evidence="1">
    <name type="scientific">candidate division WOR-3 bacterium</name>
    <dbReference type="NCBI Taxonomy" id="2052148"/>
    <lineage>
        <taxon>Bacteria</taxon>
        <taxon>Bacteria division WOR-3</taxon>
    </lineage>
</organism>
<dbReference type="AlphaFoldDB" id="A0A7V0LUW8"/>
<dbReference type="EMBL" id="DRDR01000175">
    <property type="protein sequence ID" value="HDL60602.1"/>
    <property type="molecule type" value="Genomic_DNA"/>
</dbReference>
<name>A0A7V0LUW8_UNCW3</name>
<comment type="caution">
    <text evidence="1">The sequence shown here is derived from an EMBL/GenBank/DDBJ whole genome shotgun (WGS) entry which is preliminary data.</text>
</comment>
<sequence length="128" mass="15133">MELYKEDPDRWDNERYSHYDFFRLLFDYFEPTEIKNNFKWEYPVGVPSYGTGKKPAAVDIVFAIDNKKWIAVEIELVGAGKEFEDELMNCVDKLKTAPVCKEHMSIGFIIPLIHREKGKKARRVWKTL</sequence>
<accession>A0A7V0LUW8</accession>
<reference evidence="1" key="1">
    <citation type="journal article" date="2020" name="mSystems">
        <title>Genome- and Community-Level Interaction Insights into Carbon Utilization and Element Cycling Functions of Hydrothermarchaeota in Hydrothermal Sediment.</title>
        <authorList>
            <person name="Zhou Z."/>
            <person name="Liu Y."/>
            <person name="Xu W."/>
            <person name="Pan J."/>
            <person name="Luo Z.H."/>
            <person name="Li M."/>
        </authorList>
    </citation>
    <scope>NUCLEOTIDE SEQUENCE [LARGE SCALE GENOMIC DNA]</scope>
    <source>
        <strain evidence="1">HyVt-28</strain>
    </source>
</reference>